<sequence>MTDRHHTDSKTLADDVRQRLTDDVPGSPLVQAPVTGPGVLEPLRRLVAVEYQAHRVELVAHGTLLARFPHRPAAELWVTTARIVHEATPKLREVARALKMSDADLAGRVADGGAYAFHAAMSWIATSGSQSTAALAAHTDMEVYYSGASAVARRLRETGAPVPEEFLDYYDDPGDDDLKELALTVVQDGLDRGDDPHDALFHAQRIADALRGVWRATTADSA</sequence>
<dbReference type="KEGG" id="sgf:HEP81_01643"/>
<organism evidence="1 2">
    <name type="scientific">Streptomyces griseofuscus</name>
    <dbReference type="NCBI Taxonomy" id="146922"/>
    <lineage>
        <taxon>Bacteria</taxon>
        <taxon>Bacillati</taxon>
        <taxon>Actinomycetota</taxon>
        <taxon>Actinomycetes</taxon>
        <taxon>Kitasatosporales</taxon>
        <taxon>Streptomycetaceae</taxon>
        <taxon>Streptomyces</taxon>
    </lineage>
</organism>
<evidence type="ECO:0000313" key="1">
    <source>
        <dbReference type="EMBL" id="QNT91972.1"/>
    </source>
</evidence>
<dbReference type="RefSeq" id="WP_037662517.1">
    <property type="nucleotide sequence ID" value="NZ_CP051006.1"/>
</dbReference>
<dbReference type="AlphaFoldDB" id="A0A7H1PV92"/>
<evidence type="ECO:0000313" key="2">
    <source>
        <dbReference type="Proteomes" id="UP000516422"/>
    </source>
</evidence>
<name>A0A7H1PV92_9ACTN</name>
<dbReference type="SUPFAM" id="SSF48613">
    <property type="entry name" value="Heme oxygenase-like"/>
    <property type="match status" value="1"/>
</dbReference>
<dbReference type="Proteomes" id="UP000516422">
    <property type="component" value="Chromosome"/>
</dbReference>
<dbReference type="Gene3D" id="1.20.910.10">
    <property type="entry name" value="Heme oxygenase-like"/>
    <property type="match status" value="1"/>
</dbReference>
<dbReference type="EMBL" id="CP051006">
    <property type="protein sequence ID" value="QNT91972.1"/>
    <property type="molecule type" value="Genomic_DNA"/>
</dbReference>
<accession>A0A7H1PV92</accession>
<reference evidence="1 2" key="1">
    <citation type="submission" date="2020-04" db="EMBL/GenBank/DDBJ databases">
        <title>Characterization and engineering of Streptomyces griseofuscus DSM40191 as a potential heterologous host for expression of BGCs.</title>
        <authorList>
            <person name="Gren T."/>
            <person name="Whitford C.M."/>
            <person name="Mohite O.S."/>
            <person name="Joergensen T.S."/>
            <person name="Nielsen J.B."/>
            <person name="Lee S.Y."/>
            <person name="Weber T."/>
        </authorList>
    </citation>
    <scope>NUCLEOTIDE SEQUENCE [LARGE SCALE GENOMIC DNA]</scope>
    <source>
        <strain evidence="1 2">DSM 40191</strain>
    </source>
</reference>
<dbReference type="InterPro" id="IPR016084">
    <property type="entry name" value="Haem_Oase-like_multi-hlx"/>
</dbReference>
<protein>
    <submittedName>
        <fullName evidence="1">Uncharacterized protein</fullName>
    </submittedName>
</protein>
<proteinExistence type="predicted"/>
<dbReference type="GeneID" id="91461250"/>
<gene>
    <name evidence="1" type="ORF">HEP81_01643</name>
</gene>